<keyword evidence="4" id="KW-0902">Two-component regulatory system</keyword>
<keyword evidence="10" id="KW-0547">Nucleotide-binding</keyword>
<dbReference type="SMART" id="SM00448">
    <property type="entry name" value="REC"/>
    <property type="match status" value="1"/>
</dbReference>
<evidence type="ECO:0000259" key="8">
    <source>
        <dbReference type="PROSITE" id="PS50109"/>
    </source>
</evidence>
<evidence type="ECO:0000256" key="6">
    <source>
        <dbReference type="SAM" id="Coils"/>
    </source>
</evidence>
<dbReference type="InterPro" id="IPR005467">
    <property type="entry name" value="His_kinase_dom"/>
</dbReference>
<dbReference type="InterPro" id="IPR036890">
    <property type="entry name" value="HATPase_C_sf"/>
</dbReference>
<evidence type="ECO:0000256" key="1">
    <source>
        <dbReference type="ARBA" id="ARBA00000085"/>
    </source>
</evidence>
<feature type="domain" description="Response regulatory" evidence="9">
    <location>
        <begin position="630"/>
        <end position="750"/>
    </location>
</feature>
<dbReference type="SUPFAM" id="SSF52172">
    <property type="entry name" value="CheY-like"/>
    <property type="match status" value="1"/>
</dbReference>
<sequence length="769" mass="83176">MPYSRVLFFKGPNAASRATGALGVLVVGLLTVMVSVPMWQTRSQARLSAEALAQDLAFALAVHARQAIDSADYVADAVQRAVERRHFHTAGEMAREFASEADHQWLRSRHGSFGAIHEVTVLGIDGQVVSTSIAYPPPPTLLATHEAFAALRDGAATTSLSRPSPNWLDGTPTFYLSRRLDDAHGHFFGAVLIGLSPSYFGDFYRMLRLDRTQPASDLTAMTLLRSDHVLIARAPLGEGLGKRIGEAGAYSALPSERNTIASSEPAFNPWDAKAGNRSRLVMAWHPVDGYPLTAAVAVKDDLYLAPWRSQATGTAAFATSAILLLSGTFVVLVRVLRRRERYLQEAERLRAAAEAASRAKTDFLATVSHEVRTPLNGILGTAELLARSGLAPRQQELAGTLLTSGRNLLAIINDILDLSRIEAGELHLDVAPFSPRRLVHDVLNLFAPYAESKGLGLSMHVEPAVPAALLGDAQRVKQILGNLVSNAIKFSDRGAVRVELRWLGTEGADGGTGLRVEVSDQGVGIPEEARARLFQPFGQADGSISRRFGGTGLGLAISRRLVSMMDGRIDFDSPKEGGTRFWLDLPLPEHRGPLPEEANHFEQSGWTFAHSGAMPLPPVHPTVPREPEFHVLVVEDNAINAMVVEAQLERLGCSCDVAIDGEEALQRLGSGQRYDLVLMDCMLPGISGFDATRRWRAIEREAGSGRLPIVALTANALASNLEETRAAGMDDFLTKPCTLDKLDAVVRHWLREGPSSQGGPPQDHGRGDN</sequence>
<dbReference type="CDD" id="cd00082">
    <property type="entry name" value="HisKA"/>
    <property type="match status" value="1"/>
</dbReference>
<evidence type="ECO:0000259" key="9">
    <source>
        <dbReference type="PROSITE" id="PS50110"/>
    </source>
</evidence>
<dbReference type="InterPro" id="IPR003594">
    <property type="entry name" value="HATPase_dom"/>
</dbReference>
<evidence type="ECO:0000313" key="11">
    <source>
        <dbReference type="Proteomes" id="UP001371218"/>
    </source>
</evidence>
<dbReference type="CDD" id="cd16922">
    <property type="entry name" value="HATPase_EvgS-ArcB-TorS-like"/>
    <property type="match status" value="1"/>
</dbReference>
<dbReference type="Gene3D" id="3.30.565.10">
    <property type="entry name" value="Histidine kinase-like ATPase, C-terminal domain"/>
    <property type="match status" value="1"/>
</dbReference>
<keyword evidence="7" id="KW-0472">Membrane</keyword>
<dbReference type="SUPFAM" id="SSF47384">
    <property type="entry name" value="Homodimeric domain of signal transducing histidine kinase"/>
    <property type="match status" value="1"/>
</dbReference>
<dbReference type="SMART" id="SM00387">
    <property type="entry name" value="HATPase_c"/>
    <property type="match status" value="1"/>
</dbReference>
<comment type="catalytic activity">
    <reaction evidence="1">
        <text>ATP + protein L-histidine = ADP + protein N-phospho-L-histidine.</text>
        <dbReference type="EC" id="2.7.13.3"/>
    </reaction>
</comment>
<evidence type="ECO:0000256" key="3">
    <source>
        <dbReference type="ARBA" id="ARBA00022553"/>
    </source>
</evidence>
<dbReference type="InterPro" id="IPR011006">
    <property type="entry name" value="CheY-like_superfamily"/>
</dbReference>
<dbReference type="InterPro" id="IPR003661">
    <property type="entry name" value="HisK_dim/P_dom"/>
</dbReference>
<dbReference type="CDD" id="cd12915">
    <property type="entry name" value="PDC2_DGC_like"/>
    <property type="match status" value="1"/>
</dbReference>
<feature type="modified residue" description="4-aspartylphosphate" evidence="5">
    <location>
        <position position="680"/>
    </location>
</feature>
<dbReference type="Pfam" id="PF00512">
    <property type="entry name" value="HisKA"/>
    <property type="match status" value="1"/>
</dbReference>
<feature type="coiled-coil region" evidence="6">
    <location>
        <begin position="332"/>
        <end position="359"/>
    </location>
</feature>
<dbReference type="SMART" id="SM00388">
    <property type="entry name" value="HisKA"/>
    <property type="match status" value="1"/>
</dbReference>
<evidence type="ECO:0000256" key="7">
    <source>
        <dbReference type="SAM" id="Phobius"/>
    </source>
</evidence>
<organism evidence="10 11">
    <name type="scientific">Ideonella lacteola</name>
    <dbReference type="NCBI Taxonomy" id="2984193"/>
    <lineage>
        <taxon>Bacteria</taxon>
        <taxon>Pseudomonadati</taxon>
        <taxon>Pseudomonadota</taxon>
        <taxon>Betaproteobacteria</taxon>
        <taxon>Burkholderiales</taxon>
        <taxon>Sphaerotilaceae</taxon>
        <taxon>Ideonella</taxon>
    </lineage>
</organism>
<dbReference type="Pfam" id="PF02518">
    <property type="entry name" value="HATPase_c"/>
    <property type="match status" value="1"/>
</dbReference>
<evidence type="ECO:0000313" key="10">
    <source>
        <dbReference type="EMBL" id="MEK8029460.1"/>
    </source>
</evidence>
<dbReference type="PROSITE" id="PS50109">
    <property type="entry name" value="HIS_KIN"/>
    <property type="match status" value="1"/>
</dbReference>
<dbReference type="CDD" id="cd17546">
    <property type="entry name" value="REC_hyHK_CKI1_RcsC-like"/>
    <property type="match status" value="1"/>
</dbReference>
<protein>
    <recommendedName>
        <fullName evidence="2">histidine kinase</fullName>
        <ecNumber evidence="2">2.7.13.3</ecNumber>
    </recommendedName>
</protein>
<dbReference type="InterPro" id="IPR004358">
    <property type="entry name" value="Sig_transdc_His_kin-like_C"/>
</dbReference>
<dbReference type="PANTHER" id="PTHR45339:SF1">
    <property type="entry name" value="HYBRID SIGNAL TRANSDUCTION HISTIDINE KINASE J"/>
    <property type="match status" value="1"/>
</dbReference>
<dbReference type="InterPro" id="IPR001789">
    <property type="entry name" value="Sig_transdc_resp-reg_receiver"/>
</dbReference>
<dbReference type="PRINTS" id="PR00344">
    <property type="entry name" value="BCTRLSENSOR"/>
</dbReference>
<dbReference type="Pfam" id="PF00072">
    <property type="entry name" value="Response_reg"/>
    <property type="match status" value="1"/>
</dbReference>
<feature type="transmembrane region" description="Helical" evidence="7">
    <location>
        <begin position="315"/>
        <end position="336"/>
    </location>
</feature>
<keyword evidence="7" id="KW-1133">Transmembrane helix</keyword>
<proteinExistence type="predicted"/>
<name>A0ABU9BKK6_9BURK</name>
<evidence type="ECO:0000256" key="4">
    <source>
        <dbReference type="ARBA" id="ARBA00023012"/>
    </source>
</evidence>
<dbReference type="Gene3D" id="3.30.450.20">
    <property type="entry name" value="PAS domain"/>
    <property type="match status" value="2"/>
</dbReference>
<dbReference type="RefSeq" id="WP_341423797.1">
    <property type="nucleotide sequence ID" value="NZ_JBBUTG010000001.1"/>
</dbReference>
<keyword evidence="7" id="KW-0812">Transmembrane</keyword>
<evidence type="ECO:0000256" key="2">
    <source>
        <dbReference type="ARBA" id="ARBA00012438"/>
    </source>
</evidence>
<dbReference type="EC" id="2.7.13.3" evidence="2"/>
<comment type="caution">
    <text evidence="10">The sequence shown here is derived from an EMBL/GenBank/DDBJ whole genome shotgun (WGS) entry which is preliminary data.</text>
</comment>
<dbReference type="GO" id="GO:0005524">
    <property type="term" value="F:ATP binding"/>
    <property type="evidence" value="ECO:0007669"/>
    <property type="project" value="UniProtKB-KW"/>
</dbReference>
<dbReference type="PROSITE" id="PS50110">
    <property type="entry name" value="RESPONSE_REGULATORY"/>
    <property type="match status" value="1"/>
</dbReference>
<dbReference type="EMBL" id="JBBUTG010000001">
    <property type="protein sequence ID" value="MEK8029460.1"/>
    <property type="molecule type" value="Genomic_DNA"/>
</dbReference>
<evidence type="ECO:0000256" key="5">
    <source>
        <dbReference type="PROSITE-ProRule" id="PRU00169"/>
    </source>
</evidence>
<keyword evidence="6" id="KW-0175">Coiled coil</keyword>
<dbReference type="SUPFAM" id="SSF55874">
    <property type="entry name" value="ATPase domain of HSP90 chaperone/DNA topoisomerase II/histidine kinase"/>
    <property type="match status" value="1"/>
</dbReference>
<feature type="transmembrane region" description="Helical" evidence="7">
    <location>
        <begin position="21"/>
        <end position="39"/>
    </location>
</feature>
<keyword evidence="10" id="KW-0067">ATP-binding</keyword>
<accession>A0ABU9BKK6</accession>
<gene>
    <name evidence="10" type="ORF">AACH06_01390</name>
</gene>
<dbReference type="Proteomes" id="UP001371218">
    <property type="component" value="Unassembled WGS sequence"/>
</dbReference>
<dbReference type="Gene3D" id="1.10.287.130">
    <property type="match status" value="1"/>
</dbReference>
<keyword evidence="11" id="KW-1185">Reference proteome</keyword>
<reference evidence="10 11" key="1">
    <citation type="submission" date="2024-04" db="EMBL/GenBank/DDBJ databases">
        <title>Novel species of the genus Ideonella isolated from streams.</title>
        <authorList>
            <person name="Lu H."/>
        </authorList>
    </citation>
    <scope>NUCLEOTIDE SEQUENCE [LARGE SCALE GENOMIC DNA]</scope>
    <source>
        <strain evidence="10 11">DXS29W</strain>
    </source>
</reference>
<keyword evidence="3 5" id="KW-0597">Phosphoprotein</keyword>
<feature type="domain" description="Histidine kinase" evidence="8">
    <location>
        <begin position="366"/>
        <end position="589"/>
    </location>
</feature>
<dbReference type="PANTHER" id="PTHR45339">
    <property type="entry name" value="HYBRID SIGNAL TRANSDUCTION HISTIDINE KINASE J"/>
    <property type="match status" value="1"/>
</dbReference>
<dbReference type="InterPro" id="IPR036097">
    <property type="entry name" value="HisK_dim/P_sf"/>
</dbReference>
<dbReference type="CDD" id="cd12914">
    <property type="entry name" value="PDC1_DGC_like"/>
    <property type="match status" value="1"/>
</dbReference>
<dbReference type="Gene3D" id="3.40.50.2300">
    <property type="match status" value="1"/>
</dbReference>